<dbReference type="InterPro" id="IPR003838">
    <property type="entry name" value="ABC3_permease_C"/>
</dbReference>
<feature type="transmembrane region" description="Helical" evidence="8">
    <location>
        <begin position="326"/>
        <end position="348"/>
    </location>
</feature>
<dbReference type="PANTHER" id="PTHR30572">
    <property type="entry name" value="MEMBRANE COMPONENT OF TRANSPORTER-RELATED"/>
    <property type="match status" value="1"/>
</dbReference>
<evidence type="ECO:0000256" key="7">
    <source>
        <dbReference type="SAM" id="MobiDB-lite"/>
    </source>
</evidence>
<organism evidence="10 11">
    <name type="scientific">Streptomyces amakusaensis</name>
    <dbReference type="NCBI Taxonomy" id="67271"/>
    <lineage>
        <taxon>Bacteria</taxon>
        <taxon>Bacillati</taxon>
        <taxon>Actinomycetota</taxon>
        <taxon>Actinomycetes</taxon>
        <taxon>Kitasatosporales</taxon>
        <taxon>Streptomycetaceae</taxon>
        <taxon>Streptomyces</taxon>
    </lineage>
</organism>
<feature type="domain" description="ABC3 transporter permease C-terminal" evidence="9">
    <location>
        <begin position="717"/>
        <end position="826"/>
    </location>
</feature>
<keyword evidence="2" id="KW-1003">Cell membrane</keyword>
<keyword evidence="11" id="KW-1185">Reference proteome</keyword>
<evidence type="ECO:0000259" key="9">
    <source>
        <dbReference type="Pfam" id="PF02687"/>
    </source>
</evidence>
<evidence type="ECO:0000256" key="2">
    <source>
        <dbReference type="ARBA" id="ARBA00022475"/>
    </source>
</evidence>
<feature type="transmembrane region" description="Helical" evidence="8">
    <location>
        <begin position="477"/>
        <end position="503"/>
    </location>
</feature>
<reference evidence="11" key="1">
    <citation type="journal article" date="2019" name="Int. J. Syst. Evol. Microbiol.">
        <title>The Global Catalogue of Microorganisms (GCM) 10K type strain sequencing project: providing services to taxonomists for standard genome sequencing and annotation.</title>
        <authorList>
            <consortium name="The Broad Institute Genomics Platform"/>
            <consortium name="The Broad Institute Genome Sequencing Center for Infectious Disease"/>
            <person name="Wu L."/>
            <person name="Ma J."/>
        </authorList>
    </citation>
    <scope>NUCLEOTIDE SEQUENCE [LARGE SCALE GENOMIC DNA]</scope>
    <source>
        <strain evidence="11">PCU 266</strain>
    </source>
</reference>
<feature type="transmembrane region" description="Helical" evidence="8">
    <location>
        <begin position="433"/>
        <end position="456"/>
    </location>
</feature>
<dbReference type="PANTHER" id="PTHR30572:SF4">
    <property type="entry name" value="ABC TRANSPORTER PERMEASE YTRF"/>
    <property type="match status" value="1"/>
</dbReference>
<comment type="similarity">
    <text evidence="6">Belongs to the ABC-4 integral membrane protein family.</text>
</comment>
<feature type="transmembrane region" description="Helical" evidence="8">
    <location>
        <begin position="368"/>
        <end position="389"/>
    </location>
</feature>
<comment type="caution">
    <text evidence="10">The sequence shown here is derived from an EMBL/GenBank/DDBJ whole genome shotgun (WGS) entry which is preliminary data.</text>
</comment>
<proteinExistence type="inferred from homology"/>
<dbReference type="Pfam" id="PF02687">
    <property type="entry name" value="FtsX"/>
    <property type="match status" value="2"/>
</dbReference>
<feature type="transmembrane region" description="Helical" evidence="8">
    <location>
        <begin position="764"/>
        <end position="787"/>
    </location>
</feature>
<dbReference type="Proteomes" id="UP001596160">
    <property type="component" value="Unassembled WGS sequence"/>
</dbReference>
<keyword evidence="3 8" id="KW-0812">Transmembrane</keyword>
<evidence type="ECO:0000256" key="6">
    <source>
        <dbReference type="ARBA" id="ARBA00038076"/>
    </source>
</evidence>
<evidence type="ECO:0000313" key="11">
    <source>
        <dbReference type="Proteomes" id="UP001596160"/>
    </source>
</evidence>
<evidence type="ECO:0000256" key="8">
    <source>
        <dbReference type="SAM" id="Phobius"/>
    </source>
</evidence>
<feature type="transmembrane region" description="Helical" evidence="8">
    <location>
        <begin position="271"/>
        <end position="295"/>
    </location>
</feature>
<dbReference type="InterPro" id="IPR050250">
    <property type="entry name" value="Macrolide_Exporter_MacB"/>
</dbReference>
<keyword evidence="5 8" id="KW-0472">Membrane</keyword>
<feature type="transmembrane region" description="Helical" evidence="8">
    <location>
        <begin position="409"/>
        <end position="427"/>
    </location>
</feature>
<name>A0ABW0AE59_9ACTN</name>
<dbReference type="RefSeq" id="WP_344476406.1">
    <property type="nucleotide sequence ID" value="NZ_BAAASB010000006.1"/>
</dbReference>
<evidence type="ECO:0000256" key="5">
    <source>
        <dbReference type="ARBA" id="ARBA00023136"/>
    </source>
</evidence>
<evidence type="ECO:0000256" key="1">
    <source>
        <dbReference type="ARBA" id="ARBA00004651"/>
    </source>
</evidence>
<accession>A0ABW0AE59</accession>
<evidence type="ECO:0000313" key="10">
    <source>
        <dbReference type="EMBL" id="MFC5151762.1"/>
    </source>
</evidence>
<feature type="region of interest" description="Disordered" evidence="7">
    <location>
        <begin position="237"/>
        <end position="259"/>
    </location>
</feature>
<feature type="domain" description="ABC3 transporter permease C-terminal" evidence="9">
    <location>
        <begin position="278"/>
        <end position="388"/>
    </location>
</feature>
<gene>
    <name evidence="10" type="ORF">ACFPRH_08455</name>
</gene>
<protein>
    <submittedName>
        <fullName evidence="10">FtsX-like permease family protein</fullName>
    </submittedName>
</protein>
<comment type="subcellular location">
    <subcellularLocation>
        <location evidence="1">Cell membrane</location>
        <topology evidence="1">Multi-pass membrane protein</topology>
    </subcellularLocation>
</comment>
<dbReference type="EMBL" id="JBHSKP010000004">
    <property type="protein sequence ID" value="MFC5151762.1"/>
    <property type="molecule type" value="Genomic_DNA"/>
</dbReference>
<evidence type="ECO:0000256" key="3">
    <source>
        <dbReference type="ARBA" id="ARBA00022692"/>
    </source>
</evidence>
<evidence type="ECO:0000256" key="4">
    <source>
        <dbReference type="ARBA" id="ARBA00022989"/>
    </source>
</evidence>
<feature type="transmembrane region" description="Helical" evidence="8">
    <location>
        <begin position="710"/>
        <end position="735"/>
    </location>
</feature>
<sequence>MNAVKLLARRGLRAHRAAWAAVFAAVLLASTLLGASALTIGSAALGHGRADRYAAADLVVTGDQTTRHSAEPWGGERQHTSAALTERVRLPEHVVRVVHEVDGVRAAIADRLFPLTLETGPGPGGARTAEGRPWAAANLAPYALREGRPPRQPTETVAGAGLGIRTGERIVVRAAGQARTHQVVGVADGPAALYFTPARARLLAGNPTTVDAVGVLAEPGVPVEELHARIRGALDRAETRDTAAGNKPRVLTGDGRGAPEQLDAAPARDGLIAMVAAVSGTVLLVVVLVLGSLVAQALRQRSAELALLRSVGASTAQIRAAAGREAGAVAAAAALIGALAAIPAHLALQEWLRGRGVLPAGLELPTPWWLYPAVLLTAALAVGAARLAVLLARPGAPSRDKRPGDARRITGLVLLLAGVSTSATATLQGGGTAAALVSTAVVTMVAGCALLGPWIARGALRLLGAPLRRLGGPAGKLAAAACTADAARLGAAITPLVLMTAFASVQLSAGATMQRAGDLEAERALRAQYAVTGADAARLRALPGVDTATEVLRSTVVLAGAEAGTPRLERLPVLGVTPAGLSRTLDPGWTAGEPAGLSRAGTVAVGERRAESLEVRPGSPVTVRMGDGVERRLTVAAVYRDSLGLGDFLFSAAELSRHMTSPLPARVLLATAPGTDPARLRAAVGRIPGARLDTAPAPERPISEDQRAGAALSLAAVASIGALTAVAVLTTLALITTGRRPELALLRRVGAGRAQLRRMLRAEAVVVIVTGLAVGAAVAAVPLLAFAATAAGTLPHLPAAHAGAIALATVAVAYAGSLPPARRVLKR</sequence>
<feature type="transmembrane region" description="Helical" evidence="8">
    <location>
        <begin position="799"/>
        <end position="818"/>
    </location>
</feature>
<keyword evidence="4 8" id="KW-1133">Transmembrane helix</keyword>